<evidence type="ECO:0000313" key="7">
    <source>
        <dbReference type="EMBL" id="AGA66039.1"/>
    </source>
</evidence>
<dbReference type="GO" id="GO:0003677">
    <property type="term" value="F:DNA binding"/>
    <property type="evidence" value="ECO:0007669"/>
    <property type="project" value="InterPro"/>
</dbReference>
<dbReference type="InterPro" id="IPR013324">
    <property type="entry name" value="RNA_pol_sigma_r3/r4-like"/>
</dbReference>
<dbReference type="InterPro" id="IPR014284">
    <property type="entry name" value="RNA_pol_sigma-70_dom"/>
</dbReference>
<dbReference type="InterPro" id="IPR013249">
    <property type="entry name" value="RNA_pol_sigma70_r4_t2"/>
</dbReference>
<dbReference type="GO" id="GO:0006352">
    <property type="term" value="P:DNA-templated transcription initiation"/>
    <property type="evidence" value="ECO:0007669"/>
    <property type="project" value="InterPro"/>
</dbReference>
<name>A0A3B6VU81_BRAPL</name>
<evidence type="ECO:0000256" key="4">
    <source>
        <dbReference type="ARBA" id="ARBA00023163"/>
    </source>
</evidence>
<dbReference type="InterPro" id="IPR007627">
    <property type="entry name" value="RNA_pol_sigma70_r2"/>
</dbReference>
<dbReference type="PANTHER" id="PTHR43133">
    <property type="entry name" value="RNA POLYMERASE ECF-TYPE SIGMA FACTO"/>
    <property type="match status" value="1"/>
</dbReference>
<dbReference type="InterPro" id="IPR036388">
    <property type="entry name" value="WH-like_DNA-bd_sf"/>
</dbReference>
<dbReference type="Proteomes" id="UP000010793">
    <property type="component" value="Chromosome"/>
</dbReference>
<dbReference type="AlphaFoldDB" id="A0A3B6VU81"/>
<dbReference type="PANTHER" id="PTHR43133:SF60">
    <property type="entry name" value="RNA POLYMERASE SIGMA FACTOR SIGV"/>
    <property type="match status" value="1"/>
</dbReference>
<evidence type="ECO:0000313" key="8">
    <source>
        <dbReference type="Proteomes" id="UP000010793"/>
    </source>
</evidence>
<dbReference type="KEGG" id="bpip:BPP43_03735"/>
<dbReference type="GO" id="GO:0016755">
    <property type="term" value="F:aminoacyltransferase activity"/>
    <property type="evidence" value="ECO:0007669"/>
    <property type="project" value="InterPro"/>
</dbReference>
<feature type="domain" description="RNA polymerase sigma-70 region 2" evidence="5">
    <location>
        <begin position="28"/>
        <end position="95"/>
    </location>
</feature>
<organism evidence="7 8">
    <name type="scientific">Brachyspira pilosicoli P43/6/78</name>
    <dbReference type="NCBI Taxonomy" id="1042417"/>
    <lineage>
        <taxon>Bacteria</taxon>
        <taxon>Pseudomonadati</taxon>
        <taxon>Spirochaetota</taxon>
        <taxon>Spirochaetia</taxon>
        <taxon>Brachyspirales</taxon>
        <taxon>Brachyspiraceae</taxon>
        <taxon>Brachyspira</taxon>
    </lineage>
</organism>
<accession>A0A3B6VU81</accession>
<dbReference type="CDD" id="cd06171">
    <property type="entry name" value="Sigma70_r4"/>
    <property type="match status" value="1"/>
</dbReference>
<dbReference type="InterPro" id="IPR003447">
    <property type="entry name" value="FEMABX"/>
</dbReference>
<dbReference type="Pfam" id="PF04542">
    <property type="entry name" value="Sigma70_r2"/>
    <property type="match status" value="1"/>
</dbReference>
<dbReference type="InterPro" id="IPR013325">
    <property type="entry name" value="RNA_pol_sigma_r2"/>
</dbReference>
<evidence type="ECO:0000259" key="6">
    <source>
        <dbReference type="Pfam" id="PF08281"/>
    </source>
</evidence>
<keyword evidence="2" id="KW-0805">Transcription regulation</keyword>
<keyword evidence="8" id="KW-1185">Reference proteome</keyword>
<gene>
    <name evidence="7" type="ORF">BPP43_03735</name>
</gene>
<dbReference type="Gene3D" id="1.10.10.10">
    <property type="entry name" value="Winged helix-like DNA-binding domain superfamily/Winged helix DNA-binding domain"/>
    <property type="match status" value="1"/>
</dbReference>
<dbReference type="Pfam" id="PF08281">
    <property type="entry name" value="Sigma70_r4_2"/>
    <property type="match status" value="1"/>
</dbReference>
<proteinExistence type="inferred from homology"/>
<comment type="similarity">
    <text evidence="1">Belongs to the sigma-70 factor family. ECF subfamily.</text>
</comment>
<protein>
    <submittedName>
        <fullName evidence="7">RNA polymerase sigma factor RpoE</fullName>
    </submittedName>
</protein>
<dbReference type="SUPFAM" id="SSF88659">
    <property type="entry name" value="Sigma3 and sigma4 domains of RNA polymerase sigma factors"/>
    <property type="match status" value="1"/>
</dbReference>
<dbReference type="PROSITE" id="PS51191">
    <property type="entry name" value="FEMABX"/>
    <property type="match status" value="1"/>
</dbReference>
<dbReference type="NCBIfam" id="TIGR02937">
    <property type="entry name" value="sigma70-ECF"/>
    <property type="match status" value="1"/>
</dbReference>
<evidence type="ECO:0000259" key="5">
    <source>
        <dbReference type="Pfam" id="PF04542"/>
    </source>
</evidence>
<reference evidence="7 8" key="1">
    <citation type="journal article" date="2013" name="Genome Announc.">
        <title>Complete Genome Sequence of the Porcine Strain Brachyspira pilosicoli P43/6/78(T.).</title>
        <authorList>
            <person name="Lin C."/>
            <person name="den Bakker H.C."/>
            <person name="Suzuki H."/>
            <person name="Lefebure T."/>
            <person name="Ponnala L."/>
            <person name="Sun Q."/>
            <person name="Stanhope M.J."/>
            <person name="Wiedmann M."/>
            <person name="Duhamel G.E."/>
        </authorList>
    </citation>
    <scope>NUCLEOTIDE SEQUENCE [LARGE SCALE GENOMIC DNA]</scope>
    <source>
        <strain evidence="7 8">P43/6/78</strain>
    </source>
</reference>
<dbReference type="Gene3D" id="1.10.1740.10">
    <property type="match status" value="1"/>
</dbReference>
<dbReference type="GO" id="GO:0016987">
    <property type="term" value="F:sigma factor activity"/>
    <property type="evidence" value="ECO:0007669"/>
    <property type="project" value="UniProtKB-KW"/>
</dbReference>
<evidence type="ECO:0000256" key="2">
    <source>
        <dbReference type="ARBA" id="ARBA00023015"/>
    </source>
</evidence>
<dbReference type="SUPFAM" id="SSF88946">
    <property type="entry name" value="Sigma2 domain of RNA polymerase sigma factors"/>
    <property type="match status" value="1"/>
</dbReference>
<evidence type="ECO:0000256" key="3">
    <source>
        <dbReference type="ARBA" id="ARBA00023082"/>
    </source>
</evidence>
<feature type="domain" description="RNA polymerase sigma factor 70 region 4 type 2" evidence="6">
    <location>
        <begin position="123"/>
        <end position="173"/>
    </location>
</feature>
<dbReference type="GO" id="GO:0044038">
    <property type="term" value="P:cell wall macromolecule biosynthetic process"/>
    <property type="evidence" value="ECO:0007669"/>
    <property type="project" value="InterPro"/>
</dbReference>
<dbReference type="EMBL" id="CP002873">
    <property type="protein sequence ID" value="AGA66039.1"/>
    <property type="molecule type" value="Genomic_DNA"/>
</dbReference>
<dbReference type="InterPro" id="IPR039425">
    <property type="entry name" value="RNA_pol_sigma-70-like"/>
</dbReference>
<sequence>MSGVEMAFDENNFLEAFKKGDEEAFKELMEAYKKPLINLVYSLISNYDEAEEIVQDVFVSFYIKRESFEGRSKIYTWLYRVSFNRAVDHIRKKEREKRYRLKEYRNAQMQEAHDNDSINKIIIAESLSKLEDDFRIPLMMAEYENYSYTEISEKLDLPVNTVRTRIFRARKKLLEIIKKMGVTL</sequence>
<keyword evidence="4" id="KW-0804">Transcription</keyword>
<evidence type="ECO:0000256" key="1">
    <source>
        <dbReference type="ARBA" id="ARBA00010641"/>
    </source>
</evidence>
<dbReference type="RefSeq" id="WP_014935839.1">
    <property type="nucleotide sequence ID" value="NC_019908.1"/>
</dbReference>
<keyword evidence="3" id="KW-0731">Sigma factor</keyword>